<dbReference type="Pfam" id="PF03473">
    <property type="entry name" value="MOSC"/>
    <property type="match status" value="1"/>
</dbReference>
<dbReference type="PROSITE" id="PS51340">
    <property type="entry name" value="MOSC"/>
    <property type="match status" value="1"/>
</dbReference>
<evidence type="ECO:0000259" key="1">
    <source>
        <dbReference type="PROSITE" id="PS51340"/>
    </source>
</evidence>
<dbReference type="InterPro" id="IPR005302">
    <property type="entry name" value="MoCF_Sase_C"/>
</dbReference>
<evidence type="ECO:0000313" key="3">
    <source>
        <dbReference type="Proteomes" id="UP001230978"/>
    </source>
</evidence>
<protein>
    <submittedName>
        <fullName evidence="2">MOSC domain-containing protein</fullName>
    </submittedName>
</protein>
<accession>A0ABY8Q4B2</accession>
<organism evidence="2 3">
    <name type="scientific">Fuscovulum ytuae</name>
    <dbReference type="NCBI Taxonomy" id="3042299"/>
    <lineage>
        <taxon>Bacteria</taxon>
        <taxon>Pseudomonadati</taxon>
        <taxon>Pseudomonadota</taxon>
        <taxon>Alphaproteobacteria</taxon>
        <taxon>Rhodobacterales</taxon>
        <taxon>Paracoccaceae</taxon>
        <taxon>Fuscovulum</taxon>
    </lineage>
</organism>
<name>A0ABY8Q4B2_9RHOB</name>
<dbReference type="Proteomes" id="UP001230978">
    <property type="component" value="Chromosome"/>
</dbReference>
<dbReference type="SUPFAM" id="SSF50800">
    <property type="entry name" value="PK beta-barrel domain-like"/>
    <property type="match status" value="1"/>
</dbReference>
<evidence type="ECO:0000313" key="2">
    <source>
        <dbReference type="EMBL" id="WGV15710.1"/>
    </source>
</evidence>
<dbReference type="InterPro" id="IPR011037">
    <property type="entry name" value="Pyrv_Knase-like_insert_dom_sf"/>
</dbReference>
<sequence>MTGGRLAHICRHPIKGHGREMLASVRLSAGACLPWDRHWAVAHDAAKLTPGWNECVNFARGAKAYELMAIESDLDEATATVTLRHPARGAITFRPDDAADLPRFLEWVRPLNPANRAQPARIVTAGRGMTDSDFPSIAILNLASLADLSARMGHDLSIHRWRGNLWLDGVDAWQEWTWIGKRLHIGSAVLEVKERITRCMATTVEPTTGQSNAHTLNALEREFGHQDFGLYAVVVEGGDIATGDAWTIQ</sequence>
<reference evidence="2 3" key="1">
    <citation type="submission" date="2023-04" db="EMBL/GenBank/DDBJ databases">
        <title>YMD61, complete Genome.</title>
        <authorList>
            <person name="Zhang J."/>
        </authorList>
    </citation>
    <scope>NUCLEOTIDE SEQUENCE [LARGE SCALE GENOMIC DNA]</scope>
    <source>
        <strain evidence="2 3">YMD61</strain>
    </source>
</reference>
<proteinExistence type="predicted"/>
<dbReference type="EMBL" id="CP124535">
    <property type="protein sequence ID" value="WGV15710.1"/>
    <property type="molecule type" value="Genomic_DNA"/>
</dbReference>
<keyword evidence="3" id="KW-1185">Reference proteome</keyword>
<gene>
    <name evidence="2" type="ORF">QF092_15845</name>
</gene>
<dbReference type="RefSeq" id="WP_281465341.1">
    <property type="nucleotide sequence ID" value="NZ_CP124535.1"/>
</dbReference>
<dbReference type="Gene3D" id="2.40.33.20">
    <property type="entry name" value="PK beta-barrel domain-like"/>
    <property type="match status" value="1"/>
</dbReference>
<feature type="domain" description="MOSC" evidence="1">
    <location>
        <begin position="109"/>
        <end position="249"/>
    </location>
</feature>